<gene>
    <name evidence="1" type="ORF">AKJ66_02200</name>
</gene>
<sequence>GGSITTATDIVVSLDWVSIGERKPEIEERIAKEVIEQVERKLFEGIEKMKSERGKVPVALVGGGSILVKKLRGASRIAKPTHHEVANAIGAAISQVSGEIDRIFSLEEKTREEVLEEAKERASEEAIEAGADPETLQTVSLEEIPLAYLPGAAVRVKVKAAGDLAL</sequence>
<feature type="non-terminal residue" evidence="1">
    <location>
        <position position="1"/>
    </location>
</feature>
<protein>
    <submittedName>
        <fullName evidence="1">Hydantoinase subunit beta</fullName>
    </submittedName>
</protein>
<dbReference type="InterPro" id="IPR043129">
    <property type="entry name" value="ATPase_NBD"/>
</dbReference>
<evidence type="ECO:0000313" key="1">
    <source>
        <dbReference type="EMBL" id="KXA93334.1"/>
    </source>
</evidence>
<dbReference type="SUPFAM" id="SSF53067">
    <property type="entry name" value="Actin-like ATPase domain"/>
    <property type="match status" value="1"/>
</dbReference>
<dbReference type="Proteomes" id="UP000070657">
    <property type="component" value="Unassembled WGS sequence"/>
</dbReference>
<name>A0A133UGK9_9EURY</name>
<dbReference type="EMBL" id="LHXP01000021">
    <property type="protein sequence ID" value="KXA93334.1"/>
    <property type="molecule type" value="Genomic_DNA"/>
</dbReference>
<reference evidence="1 2" key="1">
    <citation type="journal article" date="2016" name="Sci. Rep.">
        <title>Metabolic traits of an uncultured archaeal lineage -MSBL1- from brine pools of the Red Sea.</title>
        <authorList>
            <person name="Mwirichia R."/>
            <person name="Alam I."/>
            <person name="Rashid M."/>
            <person name="Vinu M."/>
            <person name="Ba-Alawi W."/>
            <person name="Anthony Kamau A."/>
            <person name="Kamanda Ngugi D."/>
            <person name="Goker M."/>
            <person name="Klenk H.P."/>
            <person name="Bajic V."/>
            <person name="Stingl U."/>
        </authorList>
    </citation>
    <scope>NUCLEOTIDE SEQUENCE [LARGE SCALE GENOMIC DNA]</scope>
    <source>
        <strain evidence="1">SCGC-AAA259E22</strain>
    </source>
</reference>
<keyword evidence="2" id="KW-1185">Reference proteome</keyword>
<accession>A0A133UGK9</accession>
<comment type="caution">
    <text evidence="1">The sequence shown here is derived from an EMBL/GenBank/DDBJ whole genome shotgun (WGS) entry which is preliminary data.</text>
</comment>
<proteinExistence type="predicted"/>
<organism evidence="1 2">
    <name type="scientific">candidate division MSBL1 archaeon SCGC-AAA259E22</name>
    <dbReference type="NCBI Taxonomy" id="1698265"/>
    <lineage>
        <taxon>Archaea</taxon>
        <taxon>Methanobacteriati</taxon>
        <taxon>Methanobacteriota</taxon>
        <taxon>candidate division MSBL1</taxon>
    </lineage>
</organism>
<dbReference type="AlphaFoldDB" id="A0A133UGK9"/>
<dbReference type="PATRIC" id="fig|1698265.3.peg.337"/>
<evidence type="ECO:0000313" key="2">
    <source>
        <dbReference type="Proteomes" id="UP000070657"/>
    </source>
</evidence>